<gene>
    <name evidence="2" type="ORF">EVAR_92608_1</name>
</gene>
<dbReference type="AlphaFoldDB" id="A0A4C1SXI5"/>
<name>A0A4C1SXI5_EUMVA</name>
<sequence length="122" mass="13078">MGTAGHLSLREWMCTLATPGINDLEHTSRGVVGTNKNSESLLRITQNKRHGEKPTIGSARGRRGRAASHISDNMAAYGSSRRRLAPVVYTIPTTTAATASEEVENEPIPEGRCVHTAGIVLT</sequence>
<reference evidence="2 3" key="1">
    <citation type="journal article" date="2019" name="Commun. Biol.">
        <title>The bagworm genome reveals a unique fibroin gene that provides high tensile strength.</title>
        <authorList>
            <person name="Kono N."/>
            <person name="Nakamura H."/>
            <person name="Ohtoshi R."/>
            <person name="Tomita M."/>
            <person name="Numata K."/>
            <person name="Arakawa K."/>
        </authorList>
    </citation>
    <scope>NUCLEOTIDE SEQUENCE [LARGE SCALE GENOMIC DNA]</scope>
</reference>
<dbReference type="EMBL" id="BGZK01000023">
    <property type="protein sequence ID" value="GBP06634.1"/>
    <property type="molecule type" value="Genomic_DNA"/>
</dbReference>
<evidence type="ECO:0000256" key="1">
    <source>
        <dbReference type="SAM" id="MobiDB-lite"/>
    </source>
</evidence>
<evidence type="ECO:0000313" key="3">
    <source>
        <dbReference type="Proteomes" id="UP000299102"/>
    </source>
</evidence>
<dbReference type="Proteomes" id="UP000299102">
    <property type="component" value="Unassembled WGS sequence"/>
</dbReference>
<protein>
    <submittedName>
        <fullName evidence="2">Uncharacterized protein</fullName>
    </submittedName>
</protein>
<keyword evidence="3" id="KW-1185">Reference proteome</keyword>
<accession>A0A4C1SXI5</accession>
<organism evidence="2 3">
    <name type="scientific">Eumeta variegata</name>
    <name type="common">Bagworm moth</name>
    <name type="synonym">Eumeta japonica</name>
    <dbReference type="NCBI Taxonomy" id="151549"/>
    <lineage>
        <taxon>Eukaryota</taxon>
        <taxon>Metazoa</taxon>
        <taxon>Ecdysozoa</taxon>
        <taxon>Arthropoda</taxon>
        <taxon>Hexapoda</taxon>
        <taxon>Insecta</taxon>
        <taxon>Pterygota</taxon>
        <taxon>Neoptera</taxon>
        <taxon>Endopterygota</taxon>
        <taxon>Lepidoptera</taxon>
        <taxon>Glossata</taxon>
        <taxon>Ditrysia</taxon>
        <taxon>Tineoidea</taxon>
        <taxon>Psychidae</taxon>
        <taxon>Oiketicinae</taxon>
        <taxon>Eumeta</taxon>
    </lineage>
</organism>
<feature type="region of interest" description="Disordered" evidence="1">
    <location>
        <begin position="48"/>
        <end position="67"/>
    </location>
</feature>
<evidence type="ECO:0000313" key="2">
    <source>
        <dbReference type="EMBL" id="GBP06634.1"/>
    </source>
</evidence>
<comment type="caution">
    <text evidence="2">The sequence shown here is derived from an EMBL/GenBank/DDBJ whole genome shotgun (WGS) entry which is preliminary data.</text>
</comment>
<proteinExistence type="predicted"/>